<keyword evidence="3" id="KW-0256">Endoplasmic reticulum</keyword>
<evidence type="ECO:0000256" key="1">
    <source>
        <dbReference type="ARBA" id="ARBA00004477"/>
    </source>
</evidence>
<dbReference type="Proteomes" id="UP000521872">
    <property type="component" value="Unassembled WGS sequence"/>
</dbReference>
<dbReference type="Pfam" id="PF11779">
    <property type="entry name" value="SPT_ssu-like"/>
    <property type="match status" value="1"/>
</dbReference>
<evidence type="ECO:0000256" key="4">
    <source>
        <dbReference type="ARBA" id="ARBA00022989"/>
    </source>
</evidence>
<sequence>MRNLNQALLPPTNPFLSSLLPLLLEPTNNTNIMSAMTMTTQQLPPAKPDHAFTRPPKSKLGIFLWRRRMWFESTFVLSMLEPWEKILLLTTFALLFFLVFTGVFKYMPQHLVVMRRRAIYYLWGQEGDERILWQWLGLVAENSTASALLRKEL</sequence>
<evidence type="ECO:0000256" key="6">
    <source>
        <dbReference type="SAM" id="Phobius"/>
    </source>
</evidence>
<dbReference type="InterPro" id="IPR024512">
    <property type="entry name" value="Ser_palmitoyltrfase_ssu-like"/>
</dbReference>
<keyword evidence="8" id="KW-1185">Reference proteome</keyword>
<organism evidence="7 8">
    <name type="scientific">Agrocybe pediades</name>
    <dbReference type="NCBI Taxonomy" id="84607"/>
    <lineage>
        <taxon>Eukaryota</taxon>
        <taxon>Fungi</taxon>
        <taxon>Dikarya</taxon>
        <taxon>Basidiomycota</taxon>
        <taxon>Agaricomycotina</taxon>
        <taxon>Agaricomycetes</taxon>
        <taxon>Agaricomycetidae</taxon>
        <taxon>Agaricales</taxon>
        <taxon>Agaricineae</taxon>
        <taxon>Strophariaceae</taxon>
        <taxon>Agrocybe</taxon>
    </lineage>
</organism>
<name>A0A8H4QFN7_9AGAR</name>
<comment type="subcellular location">
    <subcellularLocation>
        <location evidence="1">Endoplasmic reticulum membrane</location>
        <topology evidence="1">Multi-pass membrane protein</topology>
    </subcellularLocation>
</comment>
<keyword evidence="2 6" id="KW-0812">Transmembrane</keyword>
<feature type="transmembrane region" description="Helical" evidence="6">
    <location>
        <begin position="86"/>
        <end position="107"/>
    </location>
</feature>
<evidence type="ECO:0000256" key="2">
    <source>
        <dbReference type="ARBA" id="ARBA00022692"/>
    </source>
</evidence>
<comment type="caution">
    <text evidence="7">The sequence shown here is derived from an EMBL/GenBank/DDBJ whole genome shotgun (WGS) entry which is preliminary data.</text>
</comment>
<proteinExistence type="predicted"/>
<keyword evidence="5 6" id="KW-0472">Membrane</keyword>
<gene>
    <name evidence="7" type="ORF">D9613_010521</name>
</gene>
<evidence type="ECO:0000256" key="3">
    <source>
        <dbReference type="ARBA" id="ARBA00022824"/>
    </source>
</evidence>
<dbReference type="GO" id="GO:0005789">
    <property type="term" value="C:endoplasmic reticulum membrane"/>
    <property type="evidence" value="ECO:0007669"/>
    <property type="project" value="UniProtKB-SubCell"/>
</dbReference>
<keyword evidence="4 6" id="KW-1133">Transmembrane helix</keyword>
<reference evidence="7 8" key="1">
    <citation type="submission" date="2019-12" db="EMBL/GenBank/DDBJ databases">
        <authorList>
            <person name="Floudas D."/>
            <person name="Bentzer J."/>
            <person name="Ahren D."/>
            <person name="Johansson T."/>
            <person name="Persson P."/>
            <person name="Tunlid A."/>
        </authorList>
    </citation>
    <scope>NUCLEOTIDE SEQUENCE [LARGE SCALE GENOMIC DNA]</scope>
    <source>
        <strain evidence="7 8">CBS 102.39</strain>
    </source>
</reference>
<evidence type="ECO:0000313" key="7">
    <source>
        <dbReference type="EMBL" id="KAF4610023.1"/>
    </source>
</evidence>
<accession>A0A8H4QFN7</accession>
<protein>
    <submittedName>
        <fullName evidence="7">Uncharacterized protein</fullName>
    </submittedName>
</protein>
<dbReference type="AlphaFoldDB" id="A0A8H4QFN7"/>
<dbReference type="EMBL" id="JAACJL010000059">
    <property type="protein sequence ID" value="KAF4610023.1"/>
    <property type="molecule type" value="Genomic_DNA"/>
</dbReference>
<evidence type="ECO:0000256" key="5">
    <source>
        <dbReference type="ARBA" id="ARBA00023136"/>
    </source>
</evidence>
<evidence type="ECO:0000313" key="8">
    <source>
        <dbReference type="Proteomes" id="UP000521872"/>
    </source>
</evidence>